<accession>A0ABT6FWQ5</accession>
<gene>
    <name evidence="1" type="ORF">OSR52_17745</name>
</gene>
<evidence type="ECO:0008006" key="3">
    <source>
        <dbReference type="Google" id="ProtNLM"/>
    </source>
</evidence>
<dbReference type="EMBL" id="JAPMUA010000017">
    <property type="protein sequence ID" value="MDG3587701.1"/>
    <property type="molecule type" value="Genomic_DNA"/>
</dbReference>
<protein>
    <recommendedName>
        <fullName evidence="3">Trimeric autotransporter adhesin YadA-like stalk domain-containing protein</fullName>
    </recommendedName>
</protein>
<feature type="non-terminal residue" evidence="1">
    <location>
        <position position="1"/>
    </location>
</feature>
<evidence type="ECO:0000313" key="1">
    <source>
        <dbReference type="EMBL" id="MDG3587701.1"/>
    </source>
</evidence>
<organism evidence="1 2">
    <name type="scientific">Galbibacter pacificus</name>
    <dbReference type="NCBI Taxonomy" id="2996052"/>
    <lineage>
        <taxon>Bacteria</taxon>
        <taxon>Pseudomonadati</taxon>
        <taxon>Bacteroidota</taxon>
        <taxon>Flavobacteriia</taxon>
        <taxon>Flavobacteriales</taxon>
        <taxon>Flavobacteriaceae</taxon>
        <taxon>Galbibacter</taxon>
    </lineage>
</organism>
<comment type="caution">
    <text evidence="1">The sequence shown here is derived from an EMBL/GenBank/DDBJ whole genome shotgun (WGS) entry which is preliminary data.</text>
</comment>
<keyword evidence="2" id="KW-1185">Reference proteome</keyword>
<evidence type="ECO:0000313" key="2">
    <source>
        <dbReference type="Proteomes" id="UP001153642"/>
    </source>
</evidence>
<reference evidence="1" key="1">
    <citation type="submission" date="2022-11" db="EMBL/GenBank/DDBJ databases">
        <title>High-quality draft genome sequence of Galbibacter sp. strain CMA-7.</title>
        <authorList>
            <person name="Wei L."/>
            <person name="Dong C."/>
            <person name="Shao Z."/>
        </authorList>
    </citation>
    <scope>NUCLEOTIDE SEQUENCE</scope>
    <source>
        <strain evidence="1">CMA-7</strain>
    </source>
</reference>
<dbReference type="Proteomes" id="UP001153642">
    <property type="component" value="Unassembled WGS sequence"/>
</dbReference>
<dbReference type="RefSeq" id="WP_277903997.1">
    <property type="nucleotide sequence ID" value="NZ_JAPMUA010000017.1"/>
</dbReference>
<sequence>ETKINAGTDMSITGTGTVADPYVVNSTFTEVDGSTSNETVTGLSFDGSVITLSEGGNTDKTVDISGVSTDDQTASEVTFIPTGNTSSTEVQSAIEELQTEIDGFSAIAGQTNTASNVGGGVGIFARKNSADLEFKSLNAASNKLSIIDDTANDEVDIDINEANLTITESQISDLNHTIDTDDQTATEVSYDNTLSGLTSTNTQSAIDEVASESSDDQNLESATLDTDNILSLGIEDGTGATVDLSPLDESAEVTALDGRVTANATDIGSNSTSITNLDGRVTTNATAISDHIAADGDLDGQNEIQDLELSGNELKITNNPSAT</sequence>
<dbReference type="Gene3D" id="1.20.5.340">
    <property type="match status" value="1"/>
</dbReference>
<feature type="non-terminal residue" evidence="1">
    <location>
        <position position="323"/>
    </location>
</feature>
<proteinExistence type="predicted"/>
<name>A0ABT6FWQ5_9FLAO</name>